<feature type="region of interest" description="Disordered" evidence="1">
    <location>
        <begin position="38"/>
        <end position="87"/>
    </location>
</feature>
<reference evidence="2" key="1">
    <citation type="submission" date="2020-11" db="EMBL/GenBank/DDBJ databases">
        <authorList>
            <person name="Koelle M."/>
            <person name="Horta M.A.C."/>
            <person name="Nowrousian M."/>
            <person name="Ohm R.A."/>
            <person name="Benz P."/>
            <person name="Pilgard A."/>
        </authorList>
    </citation>
    <scope>NUCLEOTIDE SEQUENCE</scope>
    <source>
        <strain evidence="2">FPRL280</strain>
    </source>
</reference>
<proteinExistence type="predicted"/>
<gene>
    <name evidence="2" type="ORF">IEO21_05092</name>
</gene>
<dbReference type="EMBL" id="JADOXO010000086">
    <property type="protein sequence ID" value="KAF9814428.1"/>
    <property type="molecule type" value="Genomic_DNA"/>
</dbReference>
<reference evidence="2" key="2">
    <citation type="journal article" name="Front. Microbiol.">
        <title>Degradative Capacity of Two Strains of Rhodonia placenta: From Phenotype to Genotype.</title>
        <authorList>
            <person name="Kolle M."/>
            <person name="Horta M.A.C."/>
            <person name="Nowrousian M."/>
            <person name="Ohm R.A."/>
            <person name="Benz J.P."/>
            <person name="Pilgard A."/>
        </authorList>
    </citation>
    <scope>NUCLEOTIDE SEQUENCE</scope>
    <source>
        <strain evidence="2">FPRL280</strain>
    </source>
</reference>
<evidence type="ECO:0000313" key="3">
    <source>
        <dbReference type="Proteomes" id="UP000639403"/>
    </source>
</evidence>
<protein>
    <submittedName>
        <fullName evidence="2">Uncharacterized protein</fullName>
    </submittedName>
</protein>
<dbReference type="AlphaFoldDB" id="A0A8H7U2E7"/>
<sequence>MPMDTAMGVDMPAGRVTRSMAAASQAVDMRYAQMGMSIAQGSRSNSSGSSLGPERRGAEVGAMQQFERTPGQGVRRSSDSSSGSSQE</sequence>
<organism evidence="2 3">
    <name type="scientific">Rhodonia placenta</name>
    <dbReference type="NCBI Taxonomy" id="104341"/>
    <lineage>
        <taxon>Eukaryota</taxon>
        <taxon>Fungi</taxon>
        <taxon>Dikarya</taxon>
        <taxon>Basidiomycota</taxon>
        <taxon>Agaricomycotina</taxon>
        <taxon>Agaricomycetes</taxon>
        <taxon>Polyporales</taxon>
        <taxon>Adustoporiaceae</taxon>
        <taxon>Rhodonia</taxon>
    </lineage>
</organism>
<dbReference type="Proteomes" id="UP000639403">
    <property type="component" value="Unassembled WGS sequence"/>
</dbReference>
<accession>A0A8H7U2E7</accession>
<evidence type="ECO:0000256" key="1">
    <source>
        <dbReference type="SAM" id="MobiDB-lite"/>
    </source>
</evidence>
<comment type="caution">
    <text evidence="2">The sequence shown here is derived from an EMBL/GenBank/DDBJ whole genome shotgun (WGS) entry which is preliminary data.</text>
</comment>
<feature type="compositionally biased region" description="Low complexity" evidence="1">
    <location>
        <begin position="38"/>
        <end position="52"/>
    </location>
</feature>
<name>A0A8H7U2E7_9APHY</name>
<evidence type="ECO:0000313" key="2">
    <source>
        <dbReference type="EMBL" id="KAF9814428.1"/>
    </source>
</evidence>